<feature type="transmembrane region" description="Helical" evidence="5">
    <location>
        <begin position="91"/>
        <end position="108"/>
    </location>
</feature>
<gene>
    <name evidence="7" type="ORF">GPM918_LOCUS38917</name>
    <name evidence="8" type="ORF">SRO942_LOCUS39775</name>
</gene>
<dbReference type="Proteomes" id="UP000681722">
    <property type="component" value="Unassembled WGS sequence"/>
</dbReference>
<evidence type="ECO:0000313" key="8">
    <source>
        <dbReference type="EMBL" id="CAF4406971.1"/>
    </source>
</evidence>
<comment type="caution">
    <text evidence="7">The sequence shown here is derived from an EMBL/GenBank/DDBJ whole genome shotgun (WGS) entry which is preliminary data.</text>
</comment>
<dbReference type="Pfam" id="PF00664">
    <property type="entry name" value="ABC_membrane"/>
    <property type="match status" value="1"/>
</dbReference>
<feature type="transmembrane region" description="Helical" evidence="5">
    <location>
        <begin position="160"/>
        <end position="179"/>
    </location>
</feature>
<dbReference type="SUPFAM" id="SSF90123">
    <property type="entry name" value="ABC transporter transmembrane region"/>
    <property type="match status" value="1"/>
</dbReference>
<dbReference type="InterPro" id="IPR036640">
    <property type="entry name" value="ABC1_TM_sf"/>
</dbReference>
<dbReference type="PANTHER" id="PTHR43394">
    <property type="entry name" value="ATP-DEPENDENT PERMEASE MDL1, MITOCHONDRIAL"/>
    <property type="match status" value="1"/>
</dbReference>
<dbReference type="GO" id="GO:0140359">
    <property type="term" value="F:ABC-type transporter activity"/>
    <property type="evidence" value="ECO:0007669"/>
    <property type="project" value="InterPro"/>
</dbReference>
<dbReference type="Proteomes" id="UP000663829">
    <property type="component" value="Unassembled WGS sequence"/>
</dbReference>
<keyword evidence="4 5" id="KW-0472">Membrane</keyword>
<feature type="domain" description="ABC transmembrane type-1" evidence="6">
    <location>
        <begin position="1"/>
        <end position="178"/>
    </location>
</feature>
<dbReference type="Gene3D" id="1.20.1560.10">
    <property type="entry name" value="ABC transporter type 1, transmembrane domain"/>
    <property type="match status" value="1"/>
</dbReference>
<dbReference type="EMBL" id="CAJOBC010092151">
    <property type="protein sequence ID" value="CAF4406971.1"/>
    <property type="molecule type" value="Genomic_DNA"/>
</dbReference>
<dbReference type="InterPro" id="IPR011527">
    <property type="entry name" value="ABC1_TM_dom"/>
</dbReference>
<dbReference type="OrthoDB" id="6500128at2759"/>
<reference evidence="7" key="1">
    <citation type="submission" date="2021-02" db="EMBL/GenBank/DDBJ databases">
        <authorList>
            <person name="Nowell W R."/>
        </authorList>
    </citation>
    <scope>NUCLEOTIDE SEQUENCE</scope>
</reference>
<evidence type="ECO:0000259" key="6">
    <source>
        <dbReference type="PROSITE" id="PS50929"/>
    </source>
</evidence>
<keyword evidence="3 5" id="KW-1133">Transmembrane helix</keyword>
<keyword evidence="2 5" id="KW-0812">Transmembrane</keyword>
<evidence type="ECO:0000256" key="2">
    <source>
        <dbReference type="ARBA" id="ARBA00022692"/>
    </source>
</evidence>
<proteinExistence type="predicted"/>
<sequence>MLLSLFGYLLLTITSKRQTNRIRIKLYKFLLTRDIYYYDTHKAGEMSSKLSTNIDKIHDGIGFKLYSLMALFFSCINTTILAFIINWKLTLIMLVLLPSFILTALMTMKELQPYSKSAAIAQEIFSSIRTVFAYNSSEYEQLRYNKYLDSCKHENRKKGIVFGCYMAIIMNFLLIGSLSQNIHSLSEVCGAATEIWQTLDEEV</sequence>
<name>A0A815WAJ0_9BILA</name>
<dbReference type="EMBL" id="CAJNOQ010026486">
    <property type="protein sequence ID" value="CAF1546116.1"/>
    <property type="molecule type" value="Genomic_DNA"/>
</dbReference>
<evidence type="ECO:0000256" key="1">
    <source>
        <dbReference type="ARBA" id="ARBA00004141"/>
    </source>
</evidence>
<dbReference type="GO" id="GO:0005524">
    <property type="term" value="F:ATP binding"/>
    <property type="evidence" value="ECO:0007669"/>
    <property type="project" value="InterPro"/>
</dbReference>
<protein>
    <recommendedName>
        <fullName evidence="6">ABC transmembrane type-1 domain-containing protein</fullName>
    </recommendedName>
</protein>
<dbReference type="AlphaFoldDB" id="A0A815WAJ0"/>
<evidence type="ECO:0000313" key="7">
    <source>
        <dbReference type="EMBL" id="CAF1546116.1"/>
    </source>
</evidence>
<evidence type="ECO:0000256" key="5">
    <source>
        <dbReference type="SAM" id="Phobius"/>
    </source>
</evidence>
<dbReference type="InterPro" id="IPR039421">
    <property type="entry name" value="Type_1_exporter"/>
</dbReference>
<keyword evidence="9" id="KW-1185">Reference proteome</keyword>
<evidence type="ECO:0000256" key="3">
    <source>
        <dbReference type="ARBA" id="ARBA00022989"/>
    </source>
</evidence>
<organism evidence="7 9">
    <name type="scientific">Didymodactylos carnosus</name>
    <dbReference type="NCBI Taxonomy" id="1234261"/>
    <lineage>
        <taxon>Eukaryota</taxon>
        <taxon>Metazoa</taxon>
        <taxon>Spiralia</taxon>
        <taxon>Gnathifera</taxon>
        <taxon>Rotifera</taxon>
        <taxon>Eurotatoria</taxon>
        <taxon>Bdelloidea</taxon>
        <taxon>Philodinida</taxon>
        <taxon>Philodinidae</taxon>
        <taxon>Didymodactylos</taxon>
    </lineage>
</organism>
<dbReference type="PROSITE" id="PS50929">
    <property type="entry name" value="ABC_TM1F"/>
    <property type="match status" value="1"/>
</dbReference>
<evidence type="ECO:0000313" key="9">
    <source>
        <dbReference type="Proteomes" id="UP000663829"/>
    </source>
</evidence>
<accession>A0A815WAJ0</accession>
<feature type="transmembrane region" description="Helical" evidence="5">
    <location>
        <begin position="65"/>
        <end position="85"/>
    </location>
</feature>
<evidence type="ECO:0000256" key="4">
    <source>
        <dbReference type="ARBA" id="ARBA00023136"/>
    </source>
</evidence>
<comment type="subcellular location">
    <subcellularLocation>
        <location evidence="1">Membrane</location>
        <topology evidence="1">Multi-pass membrane protein</topology>
    </subcellularLocation>
</comment>
<dbReference type="GO" id="GO:0016020">
    <property type="term" value="C:membrane"/>
    <property type="evidence" value="ECO:0007669"/>
    <property type="project" value="UniProtKB-SubCell"/>
</dbReference>